<accession>A0A8K0KAF5</accession>
<dbReference type="Pfam" id="PF17120">
    <property type="entry name" value="zf-RING_16"/>
    <property type="match status" value="1"/>
</dbReference>
<keyword evidence="5" id="KW-1185">Reference proteome</keyword>
<evidence type="ECO:0000256" key="2">
    <source>
        <dbReference type="ARBA" id="ARBA00022737"/>
    </source>
</evidence>
<comment type="caution">
    <text evidence="4">The sequence shown here is derived from an EMBL/GenBank/DDBJ whole genome shotgun (WGS) entry which is preliminary data.</text>
</comment>
<dbReference type="GO" id="GO:0035859">
    <property type="term" value="C:Seh1-associated complex"/>
    <property type="evidence" value="ECO:0007669"/>
    <property type="project" value="TreeGrafter"/>
</dbReference>
<dbReference type="AlphaFoldDB" id="A0A8K0KAF5"/>
<feature type="domain" description="WDR59/RTC1-like RING zinc finger" evidence="3">
    <location>
        <begin position="43"/>
        <end position="92"/>
    </location>
</feature>
<evidence type="ECO:0000256" key="1">
    <source>
        <dbReference type="ARBA" id="ARBA00022574"/>
    </source>
</evidence>
<dbReference type="InterPro" id="IPR049566">
    <property type="entry name" value="WDR59_RTC1-like_RING_Znf"/>
</dbReference>
<dbReference type="GO" id="GO:1904263">
    <property type="term" value="P:positive regulation of TORC1 signaling"/>
    <property type="evidence" value="ECO:0007669"/>
    <property type="project" value="TreeGrafter"/>
</dbReference>
<dbReference type="PANTHER" id="PTHR46170:SF1">
    <property type="entry name" value="GATOR COMPLEX PROTEIN WDR59"/>
    <property type="match status" value="1"/>
</dbReference>
<protein>
    <recommendedName>
        <fullName evidence="3">WDR59/RTC1-like RING zinc finger domain-containing protein</fullName>
    </recommendedName>
</protein>
<reference evidence="4" key="2">
    <citation type="submission" date="2017-10" db="EMBL/GenBank/DDBJ databases">
        <title>Ladona fulva Genome sequencing and assembly.</title>
        <authorList>
            <person name="Murali S."/>
            <person name="Richards S."/>
            <person name="Bandaranaike D."/>
            <person name="Bellair M."/>
            <person name="Blankenburg K."/>
            <person name="Chao H."/>
            <person name="Dinh H."/>
            <person name="Doddapaneni H."/>
            <person name="Dugan-Rocha S."/>
            <person name="Elkadiri S."/>
            <person name="Gnanaolivu R."/>
            <person name="Hernandez B."/>
            <person name="Skinner E."/>
            <person name="Javaid M."/>
            <person name="Lee S."/>
            <person name="Li M."/>
            <person name="Ming W."/>
            <person name="Munidasa M."/>
            <person name="Muniz J."/>
            <person name="Nguyen L."/>
            <person name="Hughes D."/>
            <person name="Osuji N."/>
            <person name="Pu L.-L."/>
            <person name="Puazo M."/>
            <person name="Qu C."/>
            <person name="Quiroz J."/>
            <person name="Raj R."/>
            <person name="Weissenberger G."/>
            <person name="Xin Y."/>
            <person name="Zou X."/>
            <person name="Han Y."/>
            <person name="Worley K."/>
            <person name="Muzny D."/>
            <person name="Gibbs R."/>
        </authorList>
    </citation>
    <scope>NUCLEOTIDE SEQUENCE</scope>
    <source>
        <strain evidence="4">Sampled in the wild</strain>
    </source>
</reference>
<dbReference type="GO" id="GO:0035591">
    <property type="term" value="F:signaling adaptor activity"/>
    <property type="evidence" value="ECO:0007669"/>
    <property type="project" value="TreeGrafter"/>
</dbReference>
<gene>
    <name evidence="4" type="ORF">J437_LFUL011557</name>
</gene>
<dbReference type="OrthoDB" id="311712at2759"/>
<dbReference type="GO" id="GO:0005774">
    <property type="term" value="C:vacuolar membrane"/>
    <property type="evidence" value="ECO:0007669"/>
    <property type="project" value="TreeGrafter"/>
</dbReference>
<sequence>QVLKFVSTPVEPHRGVEFVSDCQHCSQTVRAAHCLYCKRLSLLCVICHVSVRGCSNFCLVCGHGGHMNHMNDWFAQEGLCPSGCGCRCLQQSAAILD</sequence>
<feature type="non-terminal residue" evidence="4">
    <location>
        <position position="97"/>
    </location>
</feature>
<reference evidence="4" key="1">
    <citation type="submission" date="2013-04" db="EMBL/GenBank/DDBJ databases">
        <authorList>
            <person name="Qu J."/>
            <person name="Murali S.C."/>
            <person name="Bandaranaike D."/>
            <person name="Bellair M."/>
            <person name="Blankenburg K."/>
            <person name="Chao H."/>
            <person name="Dinh H."/>
            <person name="Doddapaneni H."/>
            <person name="Downs B."/>
            <person name="Dugan-Rocha S."/>
            <person name="Elkadiri S."/>
            <person name="Gnanaolivu R.D."/>
            <person name="Hernandez B."/>
            <person name="Javaid M."/>
            <person name="Jayaseelan J.C."/>
            <person name="Lee S."/>
            <person name="Li M."/>
            <person name="Ming W."/>
            <person name="Munidasa M."/>
            <person name="Muniz J."/>
            <person name="Nguyen L."/>
            <person name="Ongeri F."/>
            <person name="Osuji N."/>
            <person name="Pu L.-L."/>
            <person name="Puazo M."/>
            <person name="Qu C."/>
            <person name="Quiroz J."/>
            <person name="Raj R."/>
            <person name="Weissenberger G."/>
            <person name="Xin Y."/>
            <person name="Zou X."/>
            <person name="Han Y."/>
            <person name="Richards S."/>
            <person name="Worley K."/>
            <person name="Muzny D."/>
            <person name="Gibbs R."/>
        </authorList>
    </citation>
    <scope>NUCLEOTIDE SEQUENCE</scope>
    <source>
        <strain evidence="4">Sampled in the wild</strain>
    </source>
</reference>
<dbReference type="EMBL" id="KZ308557">
    <property type="protein sequence ID" value="KAG8231519.1"/>
    <property type="molecule type" value="Genomic_DNA"/>
</dbReference>
<proteinExistence type="predicted"/>
<organism evidence="4 5">
    <name type="scientific">Ladona fulva</name>
    <name type="common">Scarce chaser dragonfly</name>
    <name type="synonym">Libellula fulva</name>
    <dbReference type="NCBI Taxonomy" id="123851"/>
    <lineage>
        <taxon>Eukaryota</taxon>
        <taxon>Metazoa</taxon>
        <taxon>Ecdysozoa</taxon>
        <taxon>Arthropoda</taxon>
        <taxon>Hexapoda</taxon>
        <taxon>Insecta</taxon>
        <taxon>Pterygota</taxon>
        <taxon>Palaeoptera</taxon>
        <taxon>Odonata</taxon>
        <taxon>Epiprocta</taxon>
        <taxon>Anisoptera</taxon>
        <taxon>Libelluloidea</taxon>
        <taxon>Libellulidae</taxon>
        <taxon>Ladona</taxon>
    </lineage>
</organism>
<dbReference type="GO" id="GO:0034198">
    <property type="term" value="P:cellular response to amino acid starvation"/>
    <property type="evidence" value="ECO:0007669"/>
    <property type="project" value="TreeGrafter"/>
</dbReference>
<name>A0A8K0KAF5_LADFU</name>
<dbReference type="Proteomes" id="UP000792457">
    <property type="component" value="Unassembled WGS sequence"/>
</dbReference>
<dbReference type="PANTHER" id="PTHR46170">
    <property type="entry name" value="GATOR COMPLEX PROTEIN WDR59"/>
    <property type="match status" value="1"/>
</dbReference>
<keyword evidence="1" id="KW-0853">WD repeat</keyword>
<evidence type="ECO:0000313" key="5">
    <source>
        <dbReference type="Proteomes" id="UP000792457"/>
    </source>
</evidence>
<evidence type="ECO:0000259" key="3">
    <source>
        <dbReference type="Pfam" id="PF17120"/>
    </source>
</evidence>
<evidence type="ECO:0000313" key="4">
    <source>
        <dbReference type="EMBL" id="KAG8231519.1"/>
    </source>
</evidence>
<keyword evidence="2" id="KW-0677">Repeat</keyword>
<dbReference type="InterPro" id="IPR049567">
    <property type="entry name" value="WDR59-like"/>
</dbReference>